<dbReference type="AlphaFoldDB" id="A0AAW2ELQ5"/>
<evidence type="ECO:0000313" key="1">
    <source>
        <dbReference type="EMBL" id="KAL0104208.1"/>
    </source>
</evidence>
<gene>
    <name evidence="1" type="ORF">PUN28_017142</name>
</gene>
<dbReference type="Proteomes" id="UP001430953">
    <property type="component" value="Unassembled WGS sequence"/>
</dbReference>
<protein>
    <recommendedName>
        <fullName evidence="3">Ribosomal protein L36</fullName>
    </recommendedName>
</protein>
<evidence type="ECO:0000313" key="2">
    <source>
        <dbReference type="Proteomes" id="UP001430953"/>
    </source>
</evidence>
<proteinExistence type="predicted"/>
<accession>A0AAW2ELQ5</accession>
<name>A0AAW2ELQ5_9HYME</name>
<comment type="caution">
    <text evidence="1">The sequence shown here is derived from an EMBL/GenBank/DDBJ whole genome shotgun (WGS) entry which is preliminary data.</text>
</comment>
<reference evidence="1 2" key="1">
    <citation type="submission" date="2023-03" db="EMBL/GenBank/DDBJ databases">
        <title>High recombination rates correlate with genetic variation in Cardiocondyla obscurior ants.</title>
        <authorList>
            <person name="Errbii M."/>
        </authorList>
    </citation>
    <scope>NUCLEOTIDE SEQUENCE [LARGE SCALE GENOMIC DNA]</scope>
    <source>
        <strain evidence="1">Alpha-2009</strain>
        <tissue evidence="1">Whole body</tissue>
    </source>
</reference>
<dbReference type="EMBL" id="JADYXP020000020">
    <property type="protein sequence ID" value="KAL0104208.1"/>
    <property type="molecule type" value="Genomic_DNA"/>
</dbReference>
<organism evidence="1 2">
    <name type="scientific">Cardiocondyla obscurior</name>
    <dbReference type="NCBI Taxonomy" id="286306"/>
    <lineage>
        <taxon>Eukaryota</taxon>
        <taxon>Metazoa</taxon>
        <taxon>Ecdysozoa</taxon>
        <taxon>Arthropoda</taxon>
        <taxon>Hexapoda</taxon>
        <taxon>Insecta</taxon>
        <taxon>Pterygota</taxon>
        <taxon>Neoptera</taxon>
        <taxon>Endopterygota</taxon>
        <taxon>Hymenoptera</taxon>
        <taxon>Apocrita</taxon>
        <taxon>Aculeata</taxon>
        <taxon>Formicoidea</taxon>
        <taxon>Formicidae</taxon>
        <taxon>Myrmicinae</taxon>
        <taxon>Cardiocondyla</taxon>
    </lineage>
</organism>
<keyword evidence="2" id="KW-1185">Reference proteome</keyword>
<evidence type="ECO:0008006" key="3">
    <source>
        <dbReference type="Google" id="ProtNLM"/>
    </source>
</evidence>
<sequence length="58" mass="6778">MHRACPDCKLKSNGNRITCGEKRHVIYRGERCRARHKALKHLLTKDTLQNYIITTKSI</sequence>